<dbReference type="Proteomes" id="UP000003053">
    <property type="component" value="Unassembled WGS sequence"/>
</dbReference>
<dbReference type="STRING" id="313594.PI23P_04642"/>
<proteinExistence type="predicted"/>
<accession>A4BXR5</accession>
<gene>
    <name evidence="1" type="ORF">PI23P_04642</name>
</gene>
<keyword evidence="2" id="KW-1185">Reference proteome</keyword>
<protein>
    <submittedName>
        <fullName evidence="1">Uncharacterized protein</fullName>
    </submittedName>
</protein>
<comment type="caution">
    <text evidence="1">The sequence shown here is derived from an EMBL/GenBank/DDBJ whole genome shotgun (WGS) entry which is preliminary data.</text>
</comment>
<reference evidence="1 2" key="1">
    <citation type="submission" date="2006-02" db="EMBL/GenBank/DDBJ databases">
        <authorList>
            <person name="Murray A."/>
            <person name="Staley J."/>
            <person name="Ferriera S."/>
            <person name="Johnson J."/>
            <person name="Kravitz S."/>
            <person name="Halpern A."/>
            <person name="Remington K."/>
            <person name="Beeson K."/>
            <person name="Tran B."/>
            <person name="Rogers Y.-H."/>
            <person name="Friedman R."/>
            <person name="Venter J.C."/>
        </authorList>
    </citation>
    <scope>NUCLEOTIDE SEQUENCE [LARGE SCALE GENOMIC DNA]</scope>
    <source>
        <strain evidence="1 2">23-P</strain>
    </source>
</reference>
<evidence type="ECO:0000313" key="1">
    <source>
        <dbReference type="EMBL" id="EAR13756.1"/>
    </source>
</evidence>
<dbReference type="HOGENOM" id="CLU_2524693_0_0_10"/>
<dbReference type="AlphaFoldDB" id="A4BXR5"/>
<dbReference type="EMBL" id="AAOG01000001">
    <property type="protein sequence ID" value="EAR13756.1"/>
    <property type="molecule type" value="Genomic_DNA"/>
</dbReference>
<evidence type="ECO:0000313" key="2">
    <source>
        <dbReference type="Proteomes" id="UP000003053"/>
    </source>
</evidence>
<organism evidence="1 2">
    <name type="scientific">Polaribacter irgensii 23-P</name>
    <dbReference type="NCBI Taxonomy" id="313594"/>
    <lineage>
        <taxon>Bacteria</taxon>
        <taxon>Pseudomonadati</taxon>
        <taxon>Bacteroidota</taxon>
        <taxon>Flavobacteriia</taxon>
        <taxon>Flavobacteriales</taxon>
        <taxon>Flavobacteriaceae</taxon>
    </lineage>
</organism>
<name>A4BXR5_9FLAO</name>
<sequence>MKNVLETIKITKTNPQFQPLAPPEKTLKNKNTIPLHKTKTHWSQNTTYKRCLFSTKLIGKQTYKASLKVLSKKKIIIFNIYNLS</sequence>